<dbReference type="AlphaFoldDB" id="A0A9D9I4L6"/>
<reference evidence="1" key="1">
    <citation type="submission" date="2020-10" db="EMBL/GenBank/DDBJ databases">
        <authorList>
            <person name="Gilroy R."/>
        </authorList>
    </citation>
    <scope>NUCLEOTIDE SEQUENCE</scope>
    <source>
        <strain evidence="1">10037</strain>
    </source>
</reference>
<organism evidence="1 2">
    <name type="scientific">Candidatus Merdivivens pullistercoris</name>
    <dbReference type="NCBI Taxonomy" id="2840873"/>
    <lineage>
        <taxon>Bacteria</taxon>
        <taxon>Pseudomonadati</taxon>
        <taxon>Bacteroidota</taxon>
        <taxon>Bacteroidia</taxon>
        <taxon>Bacteroidales</taxon>
        <taxon>Muribaculaceae</taxon>
        <taxon>Muribaculaceae incertae sedis</taxon>
        <taxon>Candidatus Merdivivens</taxon>
    </lineage>
</organism>
<evidence type="ECO:0000313" key="2">
    <source>
        <dbReference type="Proteomes" id="UP000823597"/>
    </source>
</evidence>
<accession>A0A9D9I4L6</accession>
<proteinExistence type="predicted"/>
<dbReference type="Proteomes" id="UP000823597">
    <property type="component" value="Unassembled WGS sequence"/>
</dbReference>
<gene>
    <name evidence="1" type="ORF">IAB93_07740</name>
</gene>
<reference evidence="1" key="2">
    <citation type="journal article" date="2021" name="PeerJ">
        <title>Extensive microbial diversity within the chicken gut microbiome revealed by metagenomics and culture.</title>
        <authorList>
            <person name="Gilroy R."/>
            <person name="Ravi A."/>
            <person name="Getino M."/>
            <person name="Pursley I."/>
            <person name="Horton D.L."/>
            <person name="Alikhan N.F."/>
            <person name="Baker D."/>
            <person name="Gharbi K."/>
            <person name="Hall N."/>
            <person name="Watson M."/>
            <person name="Adriaenssens E.M."/>
            <person name="Foster-Nyarko E."/>
            <person name="Jarju S."/>
            <person name="Secka A."/>
            <person name="Antonio M."/>
            <person name="Oren A."/>
            <person name="Chaudhuri R.R."/>
            <person name="La Ragione R."/>
            <person name="Hildebrand F."/>
            <person name="Pallen M.J."/>
        </authorList>
    </citation>
    <scope>NUCLEOTIDE SEQUENCE</scope>
    <source>
        <strain evidence="1">10037</strain>
    </source>
</reference>
<evidence type="ECO:0000313" key="1">
    <source>
        <dbReference type="EMBL" id="MBO8465870.1"/>
    </source>
</evidence>
<protein>
    <submittedName>
        <fullName evidence="1">Uncharacterized protein</fullName>
    </submittedName>
</protein>
<comment type="caution">
    <text evidence="1">The sequence shown here is derived from an EMBL/GenBank/DDBJ whole genome shotgun (WGS) entry which is preliminary data.</text>
</comment>
<sequence length="320" mass="36666">MQRIWSDFYERKTFYDNGGTTTEFFSKTFTTPALADPSGLELDVKYYDLTYNTVKVDVTPNSDDIFYFVGLAPTQGFNIETYAKELEDDIQYTLNYMMDMSGHENYVVAEDVYEKCLRGAQTGMNPYHLGLPNYMGLEAGTSYTFYWFAVSTDTGECVKKESIPDFIVTPVMYGGTATVSVEVTGFYDQEEANKYVDPDYFPYQGDPRVVLPIEITGMSDDAVEVWYGFSGGANFEEVTDEWLFTYGIGGFIRAQWDDIDKVMYRQNEHYEDYVWFFFAAKDKNGAFGPITRIGIDTPEGGQGDIEELKAFYEEHKDNMY</sequence>
<dbReference type="EMBL" id="JADIME010000081">
    <property type="protein sequence ID" value="MBO8465870.1"/>
    <property type="molecule type" value="Genomic_DNA"/>
</dbReference>
<name>A0A9D9I4L6_9BACT</name>